<keyword evidence="1 4" id="KW-0378">Hydrolase</keyword>
<dbReference type="Pfam" id="PF00271">
    <property type="entry name" value="Helicase_C"/>
    <property type="match status" value="1"/>
</dbReference>
<organism evidence="4 5">
    <name type="scientific">Glycomyces tritici</name>
    <dbReference type="NCBI Taxonomy" id="2665176"/>
    <lineage>
        <taxon>Bacteria</taxon>
        <taxon>Bacillati</taxon>
        <taxon>Actinomycetota</taxon>
        <taxon>Actinomycetes</taxon>
        <taxon>Glycomycetales</taxon>
        <taxon>Glycomycetaceae</taxon>
        <taxon>Glycomyces</taxon>
    </lineage>
</organism>
<dbReference type="RefSeq" id="WP_289959818.1">
    <property type="nucleotide sequence ID" value="NZ_JAUEMJ010000013.1"/>
</dbReference>
<dbReference type="Pfam" id="PF00176">
    <property type="entry name" value="SNF2-rel_dom"/>
    <property type="match status" value="1"/>
</dbReference>
<protein>
    <submittedName>
        <fullName evidence="4">DEAD/DEAH box helicase</fullName>
        <ecNumber evidence="4">3.6.4.-</ecNumber>
    </submittedName>
</protein>
<keyword evidence="4" id="KW-0547">Nucleotide-binding</keyword>
<gene>
    <name evidence="4" type="ORF">QWI33_27125</name>
</gene>
<dbReference type="PROSITE" id="PS51192">
    <property type="entry name" value="HELICASE_ATP_BIND_1"/>
    <property type="match status" value="1"/>
</dbReference>
<dbReference type="Proteomes" id="UP001171902">
    <property type="component" value="Unassembled WGS sequence"/>
</dbReference>
<dbReference type="InterPro" id="IPR038718">
    <property type="entry name" value="SNF2-like_sf"/>
</dbReference>
<comment type="caution">
    <text evidence="4">The sequence shown here is derived from an EMBL/GenBank/DDBJ whole genome shotgun (WGS) entry which is preliminary data.</text>
</comment>
<evidence type="ECO:0000313" key="5">
    <source>
        <dbReference type="Proteomes" id="UP001171902"/>
    </source>
</evidence>
<keyword evidence="4" id="KW-0067">ATP-binding</keyword>
<keyword evidence="5" id="KW-1185">Reference proteome</keyword>
<proteinExistence type="predicted"/>
<feature type="domain" description="Helicase C-terminal" evidence="3">
    <location>
        <begin position="446"/>
        <end position="597"/>
    </location>
</feature>
<evidence type="ECO:0000313" key="4">
    <source>
        <dbReference type="EMBL" id="MDN3243416.1"/>
    </source>
</evidence>
<dbReference type="SUPFAM" id="SSF52540">
    <property type="entry name" value="P-loop containing nucleoside triphosphate hydrolases"/>
    <property type="match status" value="2"/>
</dbReference>
<dbReference type="GO" id="GO:0004386">
    <property type="term" value="F:helicase activity"/>
    <property type="evidence" value="ECO:0007669"/>
    <property type="project" value="UniProtKB-KW"/>
</dbReference>
<dbReference type="Gene3D" id="3.40.50.10810">
    <property type="entry name" value="Tandem AAA-ATPase domain"/>
    <property type="match status" value="1"/>
</dbReference>
<evidence type="ECO:0000256" key="1">
    <source>
        <dbReference type="ARBA" id="ARBA00022801"/>
    </source>
</evidence>
<reference evidence="4" key="1">
    <citation type="submission" date="2023-06" db="EMBL/GenBank/DDBJ databases">
        <title>Gycomyces niveus sp.nov., a novel actinomycete isolated from soil in Shouguang.</title>
        <authorList>
            <person name="Yang X."/>
            <person name="Zhao J."/>
        </authorList>
    </citation>
    <scope>NUCLEOTIDE SEQUENCE</scope>
    <source>
        <strain evidence="4">NEAU C2</strain>
    </source>
</reference>
<dbReference type="InterPro" id="IPR014001">
    <property type="entry name" value="Helicase_ATP-bd"/>
</dbReference>
<dbReference type="SMART" id="SM00490">
    <property type="entry name" value="HELICc"/>
    <property type="match status" value="1"/>
</dbReference>
<accession>A0ABT7YXP4</accession>
<dbReference type="PANTHER" id="PTHR45766:SF6">
    <property type="entry name" value="SWI_SNF-RELATED MATRIX-ASSOCIATED ACTIN-DEPENDENT REGULATOR OF CHROMATIN SUBFAMILY A-LIKE PROTEIN 1"/>
    <property type="match status" value="1"/>
</dbReference>
<dbReference type="InterPro" id="IPR001650">
    <property type="entry name" value="Helicase_C-like"/>
</dbReference>
<dbReference type="CDD" id="cd17919">
    <property type="entry name" value="DEXHc_Snf"/>
    <property type="match status" value="1"/>
</dbReference>
<keyword evidence="4" id="KW-0347">Helicase</keyword>
<name>A0ABT7YXP4_9ACTN</name>
<dbReference type="Gene3D" id="3.40.50.300">
    <property type="entry name" value="P-loop containing nucleotide triphosphate hydrolases"/>
    <property type="match status" value="1"/>
</dbReference>
<sequence length="633" mass="69720">MPGVGAQTVEEVKAAAEKAAQQIAAETRLRIDVDAKGPGQTRLLAALAAERSATHLLAELGDPLNRYEQGVRVAMPKADKAASRWGMFWSGRRRKEEALAALSTLESVVYGPDTRALISKLDDALARCDPDRMDPAWLWRSYEADTAEYHTALARITGTDTAAAESVEDFIGEELQQRIDAVPFDASLLKTDLRMYQLFGAKYAIHQERAIIGDEMGLGKTIQALTVCAHLAAKGQRRFLVVCPASVQVNWIAEIAKHTRLSSYSLHGQGREAAGRRWLRLGGVAVTTFETLARLQFLKSDAVEQAVLIVDEAHYIKNPVAKRTQAVAALSRRAQRALFLSGTPMENRVEEFRSLVGYLRPALASRVGNGETIAAARAFRRLVASVYLRRNQEDVLTELPEKIEVEDWLRLTSGGEAAYRAAVQDRNLMGMRRAASAMPGSEKLDRLEDLVEEAVEDGLKVIVFSYFLDVLKAVGERLGPVVTGQISGRIPAAARQDLINRFTRIDGPAVLVAQIEAGGVGLNIQAASVVVICEPQWKPSTEQQAIARAHRMGQARKVQVHRLLAKDCIDERIREIQEDKALLFDHYARRSEAKEVDGMAIAAGYARPVPLDDESVPLKERVIVAERIRLGMD</sequence>
<dbReference type="EMBL" id="JAUEMJ010000013">
    <property type="protein sequence ID" value="MDN3243416.1"/>
    <property type="molecule type" value="Genomic_DNA"/>
</dbReference>
<feature type="domain" description="Helicase ATP-binding" evidence="2">
    <location>
        <begin position="201"/>
        <end position="362"/>
    </location>
</feature>
<dbReference type="PROSITE" id="PS51194">
    <property type="entry name" value="HELICASE_CTER"/>
    <property type="match status" value="1"/>
</dbReference>
<dbReference type="SMART" id="SM00487">
    <property type="entry name" value="DEXDc"/>
    <property type="match status" value="1"/>
</dbReference>
<dbReference type="InterPro" id="IPR049730">
    <property type="entry name" value="SNF2/RAD54-like_C"/>
</dbReference>
<dbReference type="InterPro" id="IPR000330">
    <property type="entry name" value="SNF2_N"/>
</dbReference>
<dbReference type="EC" id="3.6.4.-" evidence="4"/>
<dbReference type="InterPro" id="IPR027417">
    <property type="entry name" value="P-loop_NTPase"/>
</dbReference>
<dbReference type="GO" id="GO:0016787">
    <property type="term" value="F:hydrolase activity"/>
    <property type="evidence" value="ECO:0007669"/>
    <property type="project" value="UniProtKB-KW"/>
</dbReference>
<evidence type="ECO:0000259" key="3">
    <source>
        <dbReference type="PROSITE" id="PS51194"/>
    </source>
</evidence>
<dbReference type="PANTHER" id="PTHR45766">
    <property type="entry name" value="DNA ANNEALING HELICASE AND ENDONUCLEASE ZRANB3 FAMILY MEMBER"/>
    <property type="match status" value="1"/>
</dbReference>
<dbReference type="CDD" id="cd18793">
    <property type="entry name" value="SF2_C_SNF"/>
    <property type="match status" value="1"/>
</dbReference>
<evidence type="ECO:0000259" key="2">
    <source>
        <dbReference type="PROSITE" id="PS51192"/>
    </source>
</evidence>